<dbReference type="Proteomes" id="UP000184050">
    <property type="component" value="Unassembled WGS sequence"/>
</dbReference>
<gene>
    <name evidence="2" type="ORF">SAMN05444280_10294</name>
</gene>
<dbReference type="STRING" id="1168035.SAMN05444280_10294"/>
<sequence length="140" mass="16112">MNQDTILYTLPQWFVFAGIIASIYGWVEKKKMFRMIGPVIFMLLGLYAGFAIANGYFSAYDYLTPAEIMNEELEVETFEELPLQAKMLPAYWIFIVSGIVAIPAFIFEWKEKKLRNLFIILTGLTALFGFFIIVGELRSL</sequence>
<dbReference type="AlphaFoldDB" id="A0A1M6B678"/>
<feature type="transmembrane region" description="Helical" evidence="1">
    <location>
        <begin position="6"/>
        <end position="27"/>
    </location>
</feature>
<evidence type="ECO:0000313" key="3">
    <source>
        <dbReference type="Proteomes" id="UP000184050"/>
    </source>
</evidence>
<evidence type="ECO:0000313" key="2">
    <source>
        <dbReference type="EMBL" id="SHI43983.1"/>
    </source>
</evidence>
<name>A0A1M6B678_9BACT</name>
<keyword evidence="1" id="KW-1133">Transmembrane helix</keyword>
<proteinExistence type="predicted"/>
<dbReference type="EMBL" id="FQZE01000002">
    <property type="protein sequence ID" value="SHI43983.1"/>
    <property type="molecule type" value="Genomic_DNA"/>
</dbReference>
<accession>A0A1M6B678</accession>
<reference evidence="2 3" key="1">
    <citation type="submission" date="2016-11" db="EMBL/GenBank/DDBJ databases">
        <authorList>
            <person name="Jaros S."/>
            <person name="Januszkiewicz K."/>
            <person name="Wedrychowicz H."/>
        </authorList>
    </citation>
    <scope>NUCLEOTIDE SEQUENCE [LARGE SCALE GENOMIC DNA]</scope>
    <source>
        <strain evidence="2 3">DSM 27063</strain>
    </source>
</reference>
<feature type="transmembrane region" description="Helical" evidence="1">
    <location>
        <begin position="39"/>
        <end position="57"/>
    </location>
</feature>
<feature type="transmembrane region" description="Helical" evidence="1">
    <location>
        <begin position="116"/>
        <end position="134"/>
    </location>
</feature>
<keyword evidence="1" id="KW-0472">Membrane</keyword>
<organism evidence="2 3">
    <name type="scientific">Tangfeifania diversioriginum</name>
    <dbReference type="NCBI Taxonomy" id="1168035"/>
    <lineage>
        <taxon>Bacteria</taxon>
        <taxon>Pseudomonadati</taxon>
        <taxon>Bacteroidota</taxon>
        <taxon>Bacteroidia</taxon>
        <taxon>Marinilabiliales</taxon>
        <taxon>Prolixibacteraceae</taxon>
        <taxon>Tangfeifania</taxon>
    </lineage>
</organism>
<dbReference type="OrthoDB" id="1122802at2"/>
<evidence type="ECO:0000256" key="1">
    <source>
        <dbReference type="SAM" id="Phobius"/>
    </source>
</evidence>
<dbReference type="RefSeq" id="WP_073164626.1">
    <property type="nucleotide sequence ID" value="NZ_FQZE01000002.1"/>
</dbReference>
<keyword evidence="3" id="KW-1185">Reference proteome</keyword>
<feature type="transmembrane region" description="Helical" evidence="1">
    <location>
        <begin position="90"/>
        <end position="109"/>
    </location>
</feature>
<protein>
    <submittedName>
        <fullName evidence="2">Uncharacterized protein</fullName>
    </submittedName>
</protein>
<keyword evidence="1" id="KW-0812">Transmembrane</keyword>